<dbReference type="PANTHER" id="PTHR13538:SF4">
    <property type="entry name" value="N-ALPHA-ACETYLTRANSFERASE 80"/>
    <property type="match status" value="1"/>
</dbReference>
<dbReference type="CDD" id="cd04301">
    <property type="entry name" value="NAT_SF"/>
    <property type="match status" value="1"/>
</dbReference>
<dbReference type="Proteomes" id="UP000054869">
    <property type="component" value="Unassembled WGS sequence"/>
</dbReference>
<protein>
    <submittedName>
        <fullName evidence="2">GNAT family acetyltransferase</fullName>
    </submittedName>
</protein>
<dbReference type="InterPro" id="IPR000182">
    <property type="entry name" value="GNAT_dom"/>
</dbReference>
<dbReference type="STRING" id="45067.Llan_0294"/>
<comment type="caution">
    <text evidence="2">The sequence shown here is derived from an EMBL/GenBank/DDBJ whole genome shotgun (WGS) entry which is preliminary data.</text>
</comment>
<dbReference type="Gene3D" id="3.40.630.30">
    <property type="match status" value="1"/>
</dbReference>
<evidence type="ECO:0000313" key="3">
    <source>
        <dbReference type="Proteomes" id="UP000054869"/>
    </source>
</evidence>
<dbReference type="RefSeq" id="WP_028373644.1">
    <property type="nucleotide sequence ID" value="NZ_CAAAJD010000021.1"/>
</dbReference>
<proteinExistence type="predicted"/>
<dbReference type="InterPro" id="IPR043519">
    <property type="entry name" value="NT_sf"/>
</dbReference>
<dbReference type="GO" id="GO:1905502">
    <property type="term" value="F:acetyl-CoA binding"/>
    <property type="evidence" value="ECO:0007669"/>
    <property type="project" value="TreeGrafter"/>
</dbReference>
<dbReference type="eggNOG" id="COG1708">
    <property type="taxonomic scope" value="Bacteria"/>
</dbReference>
<dbReference type="AlphaFoldDB" id="A0A0W0VXX5"/>
<dbReference type="OrthoDB" id="43980at2"/>
<dbReference type="InterPro" id="IPR016181">
    <property type="entry name" value="Acyl_CoA_acyltransferase"/>
</dbReference>
<sequence length="392" mass="45331">MRRTPQETIQKLINERYSEARAVFWSGSVSCEKGTEVSDLDLVIVYETLPNAYREAFVYRGWPIDAFVHDRESLRYFFEESRKNSGISGLVQMVLSGKEMTPISSFSKHIREEAYSYLKQGPASWDKDKIDKERFLITDALEDILYPKSYDEQIASASWLFEALSQFYFRAQNKWCASGKSIIRFLHQDNSELAKEFSESFNQVFKVGDATHLKKLVEKILQPYGGFLWDGYYSDAPQEAKMPEPITLAKGNDYVICLEERTNPEITAILSDGLKAYNEEVIGTYDHFPFTLYIQSTDKSTVLAGCYGDITRENCYVDCIWVHPDSRKKGLGRKLMEKLEAFVRQKDCQVITIETAEFQAKTFYEQLGYSVVSMTEHNCFLGFNVYLMRKFL</sequence>
<dbReference type="eggNOG" id="COG0456">
    <property type="taxonomic scope" value="Bacteria"/>
</dbReference>
<dbReference type="SUPFAM" id="SSF81301">
    <property type="entry name" value="Nucleotidyltransferase"/>
    <property type="match status" value="1"/>
</dbReference>
<keyword evidence="3" id="KW-1185">Reference proteome</keyword>
<evidence type="ECO:0000259" key="1">
    <source>
        <dbReference type="PROSITE" id="PS51186"/>
    </source>
</evidence>
<dbReference type="Gene3D" id="3.30.460.10">
    <property type="entry name" value="Beta Polymerase, domain 2"/>
    <property type="match status" value="1"/>
</dbReference>
<dbReference type="SUPFAM" id="SSF55729">
    <property type="entry name" value="Acyl-CoA N-acyltransferases (Nat)"/>
    <property type="match status" value="1"/>
</dbReference>
<reference evidence="2 3" key="1">
    <citation type="submission" date="2015-11" db="EMBL/GenBank/DDBJ databases">
        <title>Genomic analysis of 38 Legionella species identifies large and diverse effector repertoires.</title>
        <authorList>
            <person name="Burstein D."/>
            <person name="Amaro F."/>
            <person name="Zusman T."/>
            <person name="Lifshitz Z."/>
            <person name="Cohen O."/>
            <person name="Gilbert J.A."/>
            <person name="Pupko T."/>
            <person name="Shuman H.A."/>
            <person name="Segal G."/>
        </authorList>
    </citation>
    <scope>NUCLEOTIDE SEQUENCE [LARGE SCALE GENOMIC DNA]</scope>
    <source>
        <strain evidence="2 3">ATCC 49751</strain>
    </source>
</reference>
<dbReference type="CDD" id="cd05403">
    <property type="entry name" value="NT_KNTase_like"/>
    <property type="match status" value="1"/>
</dbReference>
<accession>A0A0W0VXX5</accession>
<evidence type="ECO:0000313" key="2">
    <source>
        <dbReference type="EMBL" id="KTD24940.1"/>
    </source>
</evidence>
<dbReference type="EMBL" id="LNYI01000007">
    <property type="protein sequence ID" value="KTD24940.1"/>
    <property type="molecule type" value="Genomic_DNA"/>
</dbReference>
<dbReference type="PANTHER" id="PTHR13538">
    <property type="entry name" value="N-ACETYLTRANSFERASE 6"/>
    <property type="match status" value="1"/>
</dbReference>
<dbReference type="PATRIC" id="fig|45067.4.peg.310"/>
<feature type="domain" description="N-acetyltransferase" evidence="1">
    <location>
        <begin position="253"/>
        <end position="392"/>
    </location>
</feature>
<dbReference type="PROSITE" id="PS51186">
    <property type="entry name" value="GNAT"/>
    <property type="match status" value="1"/>
</dbReference>
<keyword evidence="2" id="KW-0808">Transferase</keyword>
<dbReference type="GO" id="GO:0008080">
    <property type="term" value="F:N-acetyltransferase activity"/>
    <property type="evidence" value="ECO:0007669"/>
    <property type="project" value="InterPro"/>
</dbReference>
<dbReference type="Pfam" id="PF00583">
    <property type="entry name" value="Acetyltransf_1"/>
    <property type="match status" value="1"/>
</dbReference>
<name>A0A0W0VXX5_9GAMM</name>
<gene>
    <name evidence="2" type="ORF">Llan_0294</name>
</gene>
<dbReference type="InterPro" id="IPR039840">
    <property type="entry name" value="NAA80"/>
</dbReference>
<dbReference type="GO" id="GO:0005737">
    <property type="term" value="C:cytoplasm"/>
    <property type="evidence" value="ECO:0007669"/>
    <property type="project" value="TreeGrafter"/>
</dbReference>
<organism evidence="2 3">
    <name type="scientific">Legionella lansingensis</name>
    <dbReference type="NCBI Taxonomy" id="45067"/>
    <lineage>
        <taxon>Bacteria</taxon>
        <taxon>Pseudomonadati</taxon>
        <taxon>Pseudomonadota</taxon>
        <taxon>Gammaproteobacteria</taxon>
        <taxon>Legionellales</taxon>
        <taxon>Legionellaceae</taxon>
        <taxon>Legionella</taxon>
    </lineage>
</organism>